<comment type="caution">
    <text evidence="4">The sequence shown here is derived from an EMBL/GenBank/DDBJ whole genome shotgun (WGS) entry which is preliminary data.</text>
</comment>
<dbReference type="Proteomes" id="UP000034112">
    <property type="component" value="Unassembled WGS sequence"/>
</dbReference>
<organism evidence="4 5">
    <name type="scientific">Trichoderma harzianum</name>
    <name type="common">Hypocrea lixii</name>
    <dbReference type="NCBI Taxonomy" id="5544"/>
    <lineage>
        <taxon>Eukaryota</taxon>
        <taxon>Fungi</taxon>
        <taxon>Dikarya</taxon>
        <taxon>Ascomycota</taxon>
        <taxon>Pezizomycotina</taxon>
        <taxon>Sordariomycetes</taxon>
        <taxon>Hypocreomycetidae</taxon>
        <taxon>Hypocreales</taxon>
        <taxon>Hypocreaceae</taxon>
        <taxon>Trichoderma</taxon>
    </lineage>
</organism>
<evidence type="ECO:0008006" key="6">
    <source>
        <dbReference type="Google" id="ProtNLM"/>
    </source>
</evidence>
<name>A0A0F9X7V0_TRIHA</name>
<feature type="domain" description="Diels-Alderase N-terminal" evidence="2">
    <location>
        <begin position="51"/>
        <end position="234"/>
    </location>
</feature>
<dbReference type="InterPro" id="IPR057722">
    <property type="entry name" value="AsqO/PenF-like_C"/>
</dbReference>
<dbReference type="AlphaFoldDB" id="A0A0F9X7V0"/>
<feature type="signal peptide" evidence="1">
    <location>
        <begin position="1"/>
        <end position="21"/>
    </location>
</feature>
<dbReference type="Pfam" id="PF25581">
    <property type="entry name" value="AsqO_C"/>
    <property type="match status" value="1"/>
</dbReference>
<gene>
    <name evidence="4" type="ORF">THAR02_11001</name>
</gene>
<keyword evidence="1" id="KW-0732">Signal</keyword>
<dbReference type="EMBL" id="JOKZ01000698">
    <property type="protein sequence ID" value="KKO96892.1"/>
    <property type="molecule type" value="Genomic_DNA"/>
</dbReference>
<evidence type="ECO:0000259" key="2">
    <source>
        <dbReference type="Pfam" id="PF24137"/>
    </source>
</evidence>
<proteinExistence type="predicted"/>
<evidence type="ECO:0000313" key="4">
    <source>
        <dbReference type="EMBL" id="KKO96892.1"/>
    </source>
</evidence>
<reference evidence="5" key="1">
    <citation type="journal article" date="2015" name="Genome Announc.">
        <title>Draft whole-genome sequence of the biocontrol agent Trichoderma harzianum T6776.</title>
        <authorList>
            <person name="Baroncelli R."/>
            <person name="Piaggeschi G."/>
            <person name="Fiorini L."/>
            <person name="Bertolini E."/>
            <person name="Zapparata A."/>
            <person name="Pe M.E."/>
            <person name="Sarrocco S."/>
            <person name="Vannacci G."/>
        </authorList>
    </citation>
    <scope>NUCLEOTIDE SEQUENCE [LARGE SCALE GENOMIC DNA]</scope>
    <source>
        <strain evidence="5">T6776</strain>
    </source>
</reference>
<evidence type="ECO:0000313" key="5">
    <source>
        <dbReference type="Proteomes" id="UP000034112"/>
    </source>
</evidence>
<accession>A0A0F9X7V0</accession>
<sequence length="399" mass="43505">MAPLSSLLGVASLALVHHAVGLVITEKAVGRDLPTAFDGPYITNPSAGKGNNAVEWWWFQALAPEVNGIIPSFEAIFYEGFAFSRAETDPDYRVDVSGVFPNGTTFFVSMPVTDVPTIETKGQAVYGNWGDKGIFSLSEDRSSLSLTFNNPEQGLTGTVDFKNLGTPPHGPCDETAPYFSTLAYGKNLNDNEKVLYEQTGWAITMPRAATVVDIVVQGSHLSLNNAIGYHDHNWAPIPLDKYAYTWLTGQGSCGPFDLTYLEVQALASPRSHDILKGFVAYNGKYLQNECSLYGDNKAMDTINITLTGETTDPNTQQSIPTGMVLDYTLRNGTHYVFNLHNSVQNPSQIPYHRWRLGGTGGIVGGQQYECQLIGDWLNPGLATYSQGGNIFETQHIGSN</sequence>
<dbReference type="SUPFAM" id="SSF159245">
    <property type="entry name" value="AttH-like"/>
    <property type="match status" value="1"/>
</dbReference>
<dbReference type="Pfam" id="PF24137">
    <property type="entry name" value="DA_N"/>
    <property type="match status" value="1"/>
</dbReference>
<feature type="chain" id="PRO_5002529962" description="AttH domain-containing protein" evidence="1">
    <location>
        <begin position="22"/>
        <end position="399"/>
    </location>
</feature>
<dbReference type="OMA" id="AYHDKNW"/>
<evidence type="ECO:0000256" key="1">
    <source>
        <dbReference type="SAM" id="SignalP"/>
    </source>
</evidence>
<dbReference type="InterPro" id="IPR056402">
    <property type="entry name" value="DA_N"/>
</dbReference>
<feature type="domain" description="AsqO/PenF-like C-terminal" evidence="3">
    <location>
        <begin position="244"/>
        <end position="371"/>
    </location>
</feature>
<protein>
    <recommendedName>
        <fullName evidence="6">AttH domain-containing protein</fullName>
    </recommendedName>
</protein>
<dbReference type="OrthoDB" id="5344254at2759"/>
<evidence type="ECO:0000259" key="3">
    <source>
        <dbReference type="Pfam" id="PF25581"/>
    </source>
</evidence>